<comment type="subcellular location">
    <subcellularLocation>
        <location evidence="1">Cell membrane</location>
        <topology evidence="1">Multi-pass membrane protein</topology>
    </subcellularLocation>
</comment>
<gene>
    <name evidence="8" type="ORF">H4W80_011230</name>
</gene>
<keyword evidence="2" id="KW-1003">Cell membrane</keyword>
<evidence type="ECO:0000256" key="6">
    <source>
        <dbReference type="SAM" id="Phobius"/>
    </source>
</evidence>
<evidence type="ECO:0000259" key="7">
    <source>
        <dbReference type="Pfam" id="PF06271"/>
    </source>
</evidence>
<proteinExistence type="predicted"/>
<feature type="domain" description="RDD" evidence="7">
    <location>
        <begin position="178"/>
        <end position="305"/>
    </location>
</feature>
<dbReference type="Pfam" id="PF06271">
    <property type="entry name" value="RDD"/>
    <property type="match status" value="1"/>
</dbReference>
<evidence type="ECO:0000256" key="2">
    <source>
        <dbReference type="ARBA" id="ARBA00022475"/>
    </source>
</evidence>
<organism evidence="8 9">
    <name type="scientific">Nonomuraea angiospora</name>
    <dbReference type="NCBI Taxonomy" id="46172"/>
    <lineage>
        <taxon>Bacteria</taxon>
        <taxon>Bacillati</taxon>
        <taxon>Actinomycetota</taxon>
        <taxon>Actinomycetes</taxon>
        <taxon>Streptosporangiales</taxon>
        <taxon>Streptosporangiaceae</taxon>
        <taxon>Nonomuraea</taxon>
    </lineage>
</organism>
<keyword evidence="3 6" id="KW-0812">Transmembrane</keyword>
<feature type="transmembrane region" description="Helical" evidence="6">
    <location>
        <begin position="187"/>
        <end position="209"/>
    </location>
</feature>
<evidence type="ECO:0000256" key="4">
    <source>
        <dbReference type="ARBA" id="ARBA00022989"/>
    </source>
</evidence>
<keyword evidence="9" id="KW-1185">Reference proteome</keyword>
<evidence type="ECO:0000313" key="9">
    <source>
        <dbReference type="Proteomes" id="UP000633509"/>
    </source>
</evidence>
<name>A0ABR9MJ94_9ACTN</name>
<dbReference type="RefSeq" id="WP_318787534.1">
    <property type="nucleotide sequence ID" value="NZ_JADBEK010000001.1"/>
</dbReference>
<dbReference type="Proteomes" id="UP000633509">
    <property type="component" value="Unassembled WGS sequence"/>
</dbReference>
<dbReference type="PANTHER" id="PTHR36115:SF6">
    <property type="entry name" value="PROLINE-RICH ANTIGEN HOMOLOG"/>
    <property type="match status" value="1"/>
</dbReference>
<accession>A0ABR9MJ94</accession>
<evidence type="ECO:0000256" key="5">
    <source>
        <dbReference type="ARBA" id="ARBA00023136"/>
    </source>
</evidence>
<evidence type="ECO:0000313" key="8">
    <source>
        <dbReference type="EMBL" id="MBE1592972.1"/>
    </source>
</evidence>
<evidence type="ECO:0000256" key="3">
    <source>
        <dbReference type="ARBA" id="ARBA00022692"/>
    </source>
</evidence>
<feature type="transmembrane region" description="Helical" evidence="6">
    <location>
        <begin position="262"/>
        <end position="285"/>
    </location>
</feature>
<protein>
    <submittedName>
        <fullName evidence="8">RDD family membrane protein YckC</fullName>
    </submittedName>
</protein>
<dbReference type="EMBL" id="JADBEK010000001">
    <property type="protein sequence ID" value="MBE1592972.1"/>
    <property type="molecule type" value="Genomic_DNA"/>
</dbReference>
<feature type="transmembrane region" description="Helical" evidence="6">
    <location>
        <begin position="78"/>
        <end position="96"/>
    </location>
</feature>
<sequence length="313" mass="32615">MGTHGRGPRGRRACLGAAGAWAAAVAVAAYATWDAWQVEYGSSYAFFGCIGSFGETGFGLTAVASALLGDAYEVTQLAVLWGVPSILVLAGSLMSAVTGNGAVVGRRVAGLLVLLAIAGPVSPSYMREDGCSVMPVLSGEWFRTVLSAYGPAQSALLGSALLVLLATRTAQDTWPSGSTGRRAAAFAIDYAIIAFLLDLFAVRLSGVQYGLLNWFRVNEPASLLGAVAAFQYSLTGLTAGKRLMRLRVVSAGTGHRPGRSRAAIRALVFPALVCVPEFGLVVLLVDGLWATADPAARTLHDRLAGTRVVRDLL</sequence>
<evidence type="ECO:0000256" key="1">
    <source>
        <dbReference type="ARBA" id="ARBA00004651"/>
    </source>
</evidence>
<keyword evidence="5 6" id="KW-0472">Membrane</keyword>
<feature type="transmembrane region" description="Helical" evidence="6">
    <location>
        <begin position="108"/>
        <end position="126"/>
    </location>
</feature>
<dbReference type="InterPro" id="IPR051791">
    <property type="entry name" value="Pra-immunoreactive"/>
</dbReference>
<comment type="caution">
    <text evidence="8">The sequence shown here is derived from an EMBL/GenBank/DDBJ whole genome shotgun (WGS) entry which is preliminary data.</text>
</comment>
<keyword evidence="4 6" id="KW-1133">Transmembrane helix</keyword>
<dbReference type="InterPro" id="IPR010432">
    <property type="entry name" value="RDD"/>
</dbReference>
<dbReference type="PANTHER" id="PTHR36115">
    <property type="entry name" value="PROLINE-RICH ANTIGEN HOMOLOG-RELATED"/>
    <property type="match status" value="1"/>
</dbReference>
<feature type="transmembrane region" description="Helical" evidence="6">
    <location>
        <begin position="146"/>
        <end position="166"/>
    </location>
</feature>
<feature type="transmembrane region" description="Helical" evidence="6">
    <location>
        <begin position="12"/>
        <end position="33"/>
    </location>
</feature>
<reference evidence="8 9" key="1">
    <citation type="submission" date="2020-10" db="EMBL/GenBank/DDBJ databases">
        <title>Sequencing the genomes of 1000 actinobacteria strains.</title>
        <authorList>
            <person name="Klenk H.-P."/>
        </authorList>
    </citation>
    <scope>NUCLEOTIDE SEQUENCE [LARGE SCALE GENOMIC DNA]</scope>
    <source>
        <strain evidence="8 9">DSM 43173</strain>
    </source>
</reference>